<protein>
    <submittedName>
        <fullName evidence="1">tRNA (Adenine22-N1)-methyltransferase</fullName>
        <ecNumber evidence="1">2.1.1.217</ecNumber>
    </submittedName>
</protein>
<dbReference type="Gene3D" id="1.10.287.1890">
    <property type="match status" value="1"/>
</dbReference>
<name>A0ABS2RA97_9BACI</name>
<comment type="caution">
    <text evidence="1">The sequence shown here is derived from an EMBL/GenBank/DDBJ whole genome shotgun (WGS) entry which is preliminary data.</text>
</comment>
<dbReference type="PANTHER" id="PTHR38451">
    <property type="entry name" value="TRNA (ADENINE(22)-N(1))-METHYLTRANSFERASE"/>
    <property type="match status" value="1"/>
</dbReference>
<sequence>MNEVQLSKRLQAVVANINHGMRIADIGSDHAYLPCHVIKRGIASFAIAGEIADGPFQSAQQQVEKSGVGHYVDVRKGDGLEVLQVGEVDCIIIAGMGGLLISRILEAGREKLAGVTRLILQPNIGAIHIRQWLMNNGWELVSEQILEDDGKIYEVLVAERGDSMKHYREVEKELLLGPFLLKEKSGPFRKKWLGELQRWKKIVENLEQSQSSADTLAKKEAFLRKIAIVEEALT</sequence>
<dbReference type="InterPro" id="IPR006901">
    <property type="entry name" value="TrmK"/>
</dbReference>
<organism evidence="1 2">
    <name type="scientific">Siminovitchia thermophila</name>
    <dbReference type="NCBI Taxonomy" id="1245522"/>
    <lineage>
        <taxon>Bacteria</taxon>
        <taxon>Bacillati</taxon>
        <taxon>Bacillota</taxon>
        <taxon>Bacilli</taxon>
        <taxon>Bacillales</taxon>
        <taxon>Bacillaceae</taxon>
        <taxon>Siminovitchia</taxon>
    </lineage>
</organism>
<dbReference type="GO" id="GO:0160105">
    <property type="term" value="F:tRNA (adenine(22)-N1)-methyltransferase activity"/>
    <property type="evidence" value="ECO:0007669"/>
    <property type="project" value="UniProtKB-EC"/>
</dbReference>
<dbReference type="EC" id="2.1.1.217" evidence="1"/>
<gene>
    <name evidence="1" type="ORF">JOC94_003305</name>
</gene>
<dbReference type="PIRSF" id="PIRSF018637">
    <property type="entry name" value="TrmK"/>
    <property type="match status" value="1"/>
</dbReference>
<dbReference type="Gene3D" id="3.40.50.150">
    <property type="entry name" value="Vaccinia Virus protein VP39"/>
    <property type="match status" value="1"/>
</dbReference>
<dbReference type="GO" id="GO:0032259">
    <property type="term" value="P:methylation"/>
    <property type="evidence" value="ECO:0007669"/>
    <property type="project" value="UniProtKB-KW"/>
</dbReference>
<dbReference type="Pfam" id="PF04816">
    <property type="entry name" value="TrmK"/>
    <property type="match status" value="1"/>
</dbReference>
<proteinExistence type="predicted"/>
<keyword evidence="1" id="KW-0808">Transferase</keyword>
<keyword evidence="2" id="KW-1185">Reference proteome</keyword>
<evidence type="ECO:0000313" key="1">
    <source>
        <dbReference type="EMBL" id="MBM7716285.1"/>
    </source>
</evidence>
<dbReference type="SUPFAM" id="SSF53335">
    <property type="entry name" value="S-adenosyl-L-methionine-dependent methyltransferases"/>
    <property type="match status" value="1"/>
</dbReference>
<keyword evidence="1" id="KW-0489">Methyltransferase</keyword>
<accession>A0ABS2RA97</accession>
<evidence type="ECO:0000313" key="2">
    <source>
        <dbReference type="Proteomes" id="UP000823485"/>
    </source>
</evidence>
<dbReference type="Proteomes" id="UP000823485">
    <property type="component" value="Unassembled WGS sequence"/>
</dbReference>
<reference evidence="1 2" key="1">
    <citation type="submission" date="2021-01" db="EMBL/GenBank/DDBJ databases">
        <title>Genomic Encyclopedia of Type Strains, Phase IV (KMG-IV): sequencing the most valuable type-strain genomes for metagenomic binning, comparative biology and taxonomic classification.</title>
        <authorList>
            <person name="Goeker M."/>
        </authorList>
    </citation>
    <scope>NUCLEOTIDE SEQUENCE [LARGE SCALE GENOMIC DNA]</scope>
    <source>
        <strain evidence="1 2">DSM 105453</strain>
    </source>
</reference>
<dbReference type="InterPro" id="IPR029063">
    <property type="entry name" value="SAM-dependent_MTases_sf"/>
</dbReference>
<dbReference type="PANTHER" id="PTHR38451:SF1">
    <property type="entry name" value="TRNA (ADENINE(22)-N(1))-METHYLTRANSFERASE"/>
    <property type="match status" value="1"/>
</dbReference>
<dbReference type="EMBL" id="JAFBFH010000025">
    <property type="protein sequence ID" value="MBM7716285.1"/>
    <property type="molecule type" value="Genomic_DNA"/>
</dbReference>
<dbReference type="RefSeq" id="WP_077110687.1">
    <property type="nucleotide sequence ID" value="NZ_JAFBFH010000025.1"/>
</dbReference>